<dbReference type="PROSITE" id="PS50810">
    <property type="entry name" value="FRATAXIN_2"/>
    <property type="match status" value="1"/>
</dbReference>
<evidence type="ECO:0000256" key="2">
    <source>
        <dbReference type="ARBA" id="ARBA00022496"/>
    </source>
</evidence>
<keyword evidence="2" id="KW-0406">Ion transport</keyword>
<comment type="similarity">
    <text evidence="1">Belongs to the frataxin family.</text>
</comment>
<dbReference type="Gene3D" id="3.30.920.10">
    <property type="entry name" value="Frataxin/CyaY"/>
    <property type="match status" value="1"/>
</dbReference>
<reference evidence="4 5" key="1">
    <citation type="submission" date="2022-01" db="EMBL/GenBank/DDBJ databases">
        <authorList>
            <person name="Xiong W."/>
            <person name="Schranz E."/>
        </authorList>
    </citation>
    <scope>NUCLEOTIDE SEQUENCE [LARGE SCALE GENOMIC DNA]</scope>
</reference>
<keyword evidence="2" id="KW-0813">Transport</keyword>
<dbReference type="GO" id="GO:0008199">
    <property type="term" value="F:ferric iron binding"/>
    <property type="evidence" value="ECO:0007669"/>
    <property type="project" value="InterPro"/>
</dbReference>
<dbReference type="GO" id="GO:0005739">
    <property type="term" value="C:mitochondrion"/>
    <property type="evidence" value="ECO:0007669"/>
    <property type="project" value="TreeGrafter"/>
</dbReference>
<evidence type="ECO:0000313" key="4">
    <source>
        <dbReference type="EMBL" id="CAH1425109.1"/>
    </source>
</evidence>
<dbReference type="InterPro" id="IPR036524">
    <property type="entry name" value="Frataxin/CyaY_sf"/>
</dbReference>
<gene>
    <name evidence="4" type="ORF">LVIROSA_LOCUS12268</name>
</gene>
<dbReference type="GO" id="GO:0008198">
    <property type="term" value="F:ferrous iron binding"/>
    <property type="evidence" value="ECO:0007669"/>
    <property type="project" value="TreeGrafter"/>
</dbReference>
<proteinExistence type="inferred from homology"/>
<dbReference type="Proteomes" id="UP001157418">
    <property type="component" value="Unassembled WGS sequence"/>
</dbReference>
<evidence type="ECO:0000256" key="1">
    <source>
        <dbReference type="ARBA" id="ARBA00008183"/>
    </source>
</evidence>
<dbReference type="AlphaFoldDB" id="A0AAU9MBA3"/>
<dbReference type="GO" id="GO:0016226">
    <property type="term" value="P:iron-sulfur cluster assembly"/>
    <property type="evidence" value="ECO:0007669"/>
    <property type="project" value="InterPro"/>
</dbReference>
<keyword evidence="3" id="KW-0408">Iron</keyword>
<dbReference type="GO" id="GO:0006826">
    <property type="term" value="P:iron ion transport"/>
    <property type="evidence" value="ECO:0007669"/>
    <property type="project" value="UniProtKB-KW"/>
</dbReference>
<dbReference type="GO" id="GO:0004322">
    <property type="term" value="F:ferroxidase activity"/>
    <property type="evidence" value="ECO:0007669"/>
    <property type="project" value="TreeGrafter"/>
</dbReference>
<dbReference type="PANTHER" id="PTHR16821:SF2">
    <property type="entry name" value="FRATAXIN, MITOCHONDRIAL"/>
    <property type="match status" value="1"/>
</dbReference>
<sequence length="137" mass="15602">MKENPRCASDADKPKADSDCASMEIIEFSQHFQPVTMTLTTIKRLKIIRCTRFLSIYLSGLQSKATTHLKADATIHDLIEKIEEYGDSIDIDGFDIDYGNQILTVKFGDLGTYVLNKRIPNRQIWMSSPVRCQNNRS</sequence>
<comment type="caution">
    <text evidence="4">The sequence shown here is derived from an EMBL/GenBank/DDBJ whole genome shotgun (WGS) entry which is preliminary data.</text>
</comment>
<dbReference type="GO" id="GO:0034986">
    <property type="term" value="F:iron chaperone activity"/>
    <property type="evidence" value="ECO:0007669"/>
    <property type="project" value="TreeGrafter"/>
</dbReference>
<dbReference type="SMART" id="SM01219">
    <property type="entry name" value="Frataxin_Cyay"/>
    <property type="match status" value="1"/>
</dbReference>
<dbReference type="GO" id="GO:0006879">
    <property type="term" value="P:intracellular iron ion homeostasis"/>
    <property type="evidence" value="ECO:0007669"/>
    <property type="project" value="TreeGrafter"/>
</dbReference>
<name>A0AAU9MBA3_9ASTR</name>
<dbReference type="InterPro" id="IPR002908">
    <property type="entry name" value="Frataxin/CyaY"/>
</dbReference>
<dbReference type="SUPFAM" id="SSF55387">
    <property type="entry name" value="Frataxin/Nqo15-like"/>
    <property type="match status" value="1"/>
</dbReference>
<dbReference type="PRINTS" id="PR00904">
    <property type="entry name" value="FRATAXIN"/>
</dbReference>
<dbReference type="EMBL" id="CAKMRJ010002190">
    <property type="protein sequence ID" value="CAH1425109.1"/>
    <property type="molecule type" value="Genomic_DNA"/>
</dbReference>
<evidence type="ECO:0000313" key="5">
    <source>
        <dbReference type="Proteomes" id="UP001157418"/>
    </source>
</evidence>
<dbReference type="GO" id="GO:0051537">
    <property type="term" value="F:2 iron, 2 sulfur cluster binding"/>
    <property type="evidence" value="ECO:0007669"/>
    <property type="project" value="TreeGrafter"/>
</dbReference>
<evidence type="ECO:0000256" key="3">
    <source>
        <dbReference type="ARBA" id="ARBA00023004"/>
    </source>
</evidence>
<organism evidence="4 5">
    <name type="scientific">Lactuca virosa</name>
    <dbReference type="NCBI Taxonomy" id="75947"/>
    <lineage>
        <taxon>Eukaryota</taxon>
        <taxon>Viridiplantae</taxon>
        <taxon>Streptophyta</taxon>
        <taxon>Embryophyta</taxon>
        <taxon>Tracheophyta</taxon>
        <taxon>Spermatophyta</taxon>
        <taxon>Magnoliopsida</taxon>
        <taxon>eudicotyledons</taxon>
        <taxon>Gunneridae</taxon>
        <taxon>Pentapetalae</taxon>
        <taxon>asterids</taxon>
        <taxon>campanulids</taxon>
        <taxon>Asterales</taxon>
        <taxon>Asteraceae</taxon>
        <taxon>Cichorioideae</taxon>
        <taxon>Cichorieae</taxon>
        <taxon>Lactucinae</taxon>
        <taxon>Lactuca</taxon>
    </lineage>
</organism>
<evidence type="ECO:0008006" key="6">
    <source>
        <dbReference type="Google" id="ProtNLM"/>
    </source>
</evidence>
<keyword evidence="5" id="KW-1185">Reference proteome</keyword>
<keyword evidence="2" id="KW-0410">Iron transport</keyword>
<protein>
    <recommendedName>
        <fullName evidence="6">Ferroxidase</fullName>
    </recommendedName>
</protein>
<dbReference type="Pfam" id="PF01491">
    <property type="entry name" value="Frataxin_Cyay"/>
    <property type="match status" value="1"/>
</dbReference>
<dbReference type="PANTHER" id="PTHR16821">
    <property type="entry name" value="FRATAXIN"/>
    <property type="match status" value="1"/>
</dbReference>
<accession>A0AAU9MBA3</accession>